<organism evidence="3">
    <name type="scientific">Acerihabitans sp. KWT182</name>
    <dbReference type="NCBI Taxonomy" id="3157919"/>
    <lineage>
        <taxon>Bacteria</taxon>
        <taxon>Pseudomonadati</taxon>
        <taxon>Pseudomonadota</taxon>
        <taxon>Gammaproteobacteria</taxon>
        <taxon>Enterobacterales</taxon>
        <taxon>Pectobacteriaceae</taxon>
        <taxon>Acerihabitans</taxon>
    </lineage>
</organism>
<dbReference type="AlphaFoldDB" id="A0AAU7Q9Y8"/>
<dbReference type="Pfam" id="PF00043">
    <property type="entry name" value="GST_C"/>
    <property type="match status" value="1"/>
</dbReference>
<dbReference type="InterPro" id="IPR036249">
    <property type="entry name" value="Thioredoxin-like_sf"/>
</dbReference>
<accession>A0AAU7Q9Y8</accession>
<feature type="domain" description="GST N-terminal" evidence="1">
    <location>
        <begin position="1"/>
        <end position="78"/>
    </location>
</feature>
<evidence type="ECO:0000259" key="1">
    <source>
        <dbReference type="PROSITE" id="PS50404"/>
    </source>
</evidence>
<dbReference type="EC" id="2.5.1.18" evidence="3"/>
<dbReference type="InterPro" id="IPR040079">
    <property type="entry name" value="Glutathione_S-Trfase"/>
</dbReference>
<dbReference type="PROSITE" id="PS50404">
    <property type="entry name" value="GST_NTER"/>
    <property type="match status" value="1"/>
</dbReference>
<dbReference type="SUPFAM" id="SSF52833">
    <property type="entry name" value="Thioredoxin-like"/>
    <property type="match status" value="1"/>
</dbReference>
<dbReference type="InterPro" id="IPR010987">
    <property type="entry name" value="Glutathione-S-Trfase_C-like"/>
</dbReference>
<dbReference type="Gene3D" id="3.40.30.10">
    <property type="entry name" value="Glutaredoxin"/>
    <property type="match status" value="1"/>
</dbReference>
<dbReference type="PROSITE" id="PS50405">
    <property type="entry name" value="GST_CTER"/>
    <property type="match status" value="1"/>
</dbReference>
<dbReference type="InterPro" id="IPR004045">
    <property type="entry name" value="Glutathione_S-Trfase_N"/>
</dbReference>
<dbReference type="InterPro" id="IPR050983">
    <property type="entry name" value="GST_Omega/HSP26"/>
</dbReference>
<evidence type="ECO:0000259" key="2">
    <source>
        <dbReference type="PROSITE" id="PS50405"/>
    </source>
</evidence>
<dbReference type="GO" id="GO:0005737">
    <property type="term" value="C:cytoplasm"/>
    <property type="evidence" value="ECO:0007669"/>
    <property type="project" value="TreeGrafter"/>
</dbReference>
<dbReference type="InterPro" id="IPR004046">
    <property type="entry name" value="GST_C"/>
</dbReference>
<feature type="domain" description="GST C-terminal" evidence="2">
    <location>
        <begin position="83"/>
        <end position="212"/>
    </location>
</feature>
<dbReference type="Pfam" id="PF13409">
    <property type="entry name" value="GST_N_2"/>
    <property type="match status" value="1"/>
</dbReference>
<dbReference type="SUPFAM" id="SSF47616">
    <property type="entry name" value="GST C-terminal domain-like"/>
    <property type="match status" value="1"/>
</dbReference>
<dbReference type="InterPro" id="IPR036282">
    <property type="entry name" value="Glutathione-S-Trfase_C_sf"/>
</dbReference>
<dbReference type="PANTHER" id="PTHR43968">
    <property type="match status" value="1"/>
</dbReference>
<sequence>MKLIGSYTSPFVRKISVILLEKGLPFQMTNASPWEEDARVIAVNPLGKVPVLIPATGEPVFDSPLIAEYLELMYAEPPLLPTDRLQSLRVRQQEALADGVTDAAMSIAKECLRPADRRNESVILYQREKIRRGLDALERAAREARWLNTPSLSLADIAVACSLGYINFRRVMPNWCVERPALVEMAGRMLARESFARTAPPAAADVYTSEML</sequence>
<dbReference type="SFLD" id="SFLDS00019">
    <property type="entry name" value="Glutathione_Transferase_(cytos"/>
    <property type="match status" value="1"/>
</dbReference>
<dbReference type="NCBIfam" id="NF007682">
    <property type="entry name" value="PRK10357.1"/>
    <property type="match status" value="1"/>
</dbReference>
<name>A0AAU7Q9Y8_9GAMM</name>
<dbReference type="EMBL" id="CP157947">
    <property type="protein sequence ID" value="XBS69737.1"/>
    <property type="molecule type" value="Genomic_DNA"/>
</dbReference>
<dbReference type="Gene3D" id="1.20.1050.10">
    <property type="match status" value="1"/>
</dbReference>
<proteinExistence type="predicted"/>
<dbReference type="PANTHER" id="PTHR43968:SF6">
    <property type="entry name" value="GLUTATHIONE S-TRANSFERASE OMEGA"/>
    <property type="match status" value="1"/>
</dbReference>
<reference evidence="3" key="1">
    <citation type="submission" date="2024-06" db="EMBL/GenBank/DDBJ databases">
        <authorList>
            <person name="Coelho C."/>
            <person name="Bento M."/>
            <person name="Garcia E."/>
            <person name="Camelo A."/>
            <person name="Brandao I."/>
            <person name="Espirito Santo C."/>
            <person name="Trovao J."/>
            <person name="Verissimo A."/>
            <person name="Costa J."/>
            <person name="Tiago I."/>
        </authorList>
    </citation>
    <scope>NUCLEOTIDE SEQUENCE</scope>
    <source>
        <strain evidence="3">KWT182</strain>
    </source>
</reference>
<dbReference type="GO" id="GO:0004364">
    <property type="term" value="F:glutathione transferase activity"/>
    <property type="evidence" value="ECO:0007669"/>
    <property type="project" value="UniProtKB-EC"/>
</dbReference>
<gene>
    <name evidence="3" type="ORF">ABK905_26160</name>
</gene>
<protein>
    <submittedName>
        <fullName evidence="3">Glutathione S-transferase</fullName>
        <ecNumber evidence="3">2.5.1.18</ecNumber>
    </submittedName>
</protein>
<keyword evidence="3" id="KW-0808">Transferase</keyword>
<evidence type="ECO:0000313" key="3">
    <source>
        <dbReference type="EMBL" id="XBS69737.1"/>
    </source>
</evidence>
<dbReference type="CDD" id="cd03205">
    <property type="entry name" value="GST_C_6"/>
    <property type="match status" value="1"/>
</dbReference>